<dbReference type="GO" id="GO:0005737">
    <property type="term" value="C:cytoplasm"/>
    <property type="evidence" value="ECO:0007669"/>
    <property type="project" value="TreeGrafter"/>
</dbReference>
<dbReference type="PANTHER" id="PTHR11266">
    <property type="entry name" value="PEROXISOMAL MEMBRANE PROTEIN 2, PXMP2 MPV17"/>
    <property type="match status" value="1"/>
</dbReference>
<dbReference type="InterPro" id="IPR007248">
    <property type="entry name" value="Mpv17_PMP22"/>
</dbReference>
<dbReference type="PANTHER" id="PTHR11266:SF17">
    <property type="entry name" value="PROTEIN MPV17"/>
    <property type="match status" value="1"/>
</dbReference>
<keyword evidence="5" id="KW-0472">Membrane</keyword>
<dbReference type="InParanoid" id="F0XVC9"/>
<dbReference type="eggNOG" id="KOG1944">
    <property type="taxonomic scope" value="Eukaryota"/>
</dbReference>
<keyword evidence="4" id="KW-1133">Transmembrane helix</keyword>
<comment type="subcellular location">
    <subcellularLocation>
        <location evidence="1">Membrane</location>
        <topology evidence="1">Multi-pass membrane protein</topology>
    </subcellularLocation>
</comment>
<organism evidence="8">
    <name type="scientific">Aureococcus anophagefferens</name>
    <name type="common">Harmful bloom alga</name>
    <dbReference type="NCBI Taxonomy" id="44056"/>
    <lineage>
        <taxon>Eukaryota</taxon>
        <taxon>Sar</taxon>
        <taxon>Stramenopiles</taxon>
        <taxon>Ochrophyta</taxon>
        <taxon>Pelagophyceae</taxon>
        <taxon>Pelagomonadales</taxon>
        <taxon>Pelagomonadaceae</taxon>
        <taxon>Aureococcus</taxon>
    </lineage>
</organism>
<comment type="similarity">
    <text evidence="2 6">Belongs to the peroxisomal membrane protein PXMP2/4 family.</text>
</comment>
<sequence length="175" mass="18881">MQAARSFAAWYDAHLTTSPIVTKSVTSCGLFGVGDGLAQGIEGGEAVDGGRLARMMTFGGLVATPSHHWYNFLDRLVTGAGGGAVARKVLLDQLTWTPVMTFSFFNFQNVCGGMAVSESVPDASGKLLPTLKVNWVVWPFVHVVTFGAVPLPYRILWINCCSCFWSAYLSLQAKL</sequence>
<protein>
    <recommendedName>
        <fullName evidence="9">Peroxisomal membrane protein</fullName>
    </recommendedName>
</protein>
<dbReference type="OrthoDB" id="430207at2759"/>
<evidence type="ECO:0000313" key="7">
    <source>
        <dbReference type="EMBL" id="EGB13157.1"/>
    </source>
</evidence>
<evidence type="ECO:0000313" key="8">
    <source>
        <dbReference type="Proteomes" id="UP000002729"/>
    </source>
</evidence>
<evidence type="ECO:0000256" key="2">
    <source>
        <dbReference type="ARBA" id="ARBA00006824"/>
    </source>
</evidence>
<dbReference type="KEGG" id="aaf:AURANDRAFT_19073"/>
<dbReference type="EMBL" id="GL833120">
    <property type="protein sequence ID" value="EGB13157.1"/>
    <property type="molecule type" value="Genomic_DNA"/>
</dbReference>
<name>F0XVC9_AURAN</name>
<dbReference type="Pfam" id="PF04117">
    <property type="entry name" value="Mpv17_PMP22"/>
    <property type="match status" value="1"/>
</dbReference>
<dbReference type="GO" id="GO:0016020">
    <property type="term" value="C:membrane"/>
    <property type="evidence" value="ECO:0007669"/>
    <property type="project" value="UniProtKB-SubCell"/>
</dbReference>
<evidence type="ECO:0000256" key="3">
    <source>
        <dbReference type="ARBA" id="ARBA00022692"/>
    </source>
</evidence>
<keyword evidence="3" id="KW-0812">Transmembrane</keyword>
<evidence type="ECO:0000256" key="5">
    <source>
        <dbReference type="ARBA" id="ARBA00023136"/>
    </source>
</evidence>
<dbReference type="GeneID" id="20219083"/>
<accession>F0XVC9</accession>
<evidence type="ECO:0000256" key="6">
    <source>
        <dbReference type="RuleBase" id="RU363053"/>
    </source>
</evidence>
<gene>
    <name evidence="7" type="ORF">AURANDRAFT_19073</name>
</gene>
<dbReference type="AlphaFoldDB" id="F0XVC9"/>
<dbReference type="RefSeq" id="XP_009032753.1">
    <property type="nucleotide sequence ID" value="XM_009034505.1"/>
</dbReference>
<proteinExistence type="inferred from homology"/>
<evidence type="ECO:0000256" key="1">
    <source>
        <dbReference type="ARBA" id="ARBA00004141"/>
    </source>
</evidence>
<dbReference type="Proteomes" id="UP000002729">
    <property type="component" value="Unassembled WGS sequence"/>
</dbReference>
<evidence type="ECO:0000256" key="4">
    <source>
        <dbReference type="ARBA" id="ARBA00022989"/>
    </source>
</evidence>
<dbReference type="OMA" id="CAPTMIG"/>
<keyword evidence="8" id="KW-1185">Reference proteome</keyword>
<reference evidence="7 8" key="1">
    <citation type="journal article" date="2011" name="Proc. Natl. Acad. Sci. U.S.A.">
        <title>Niche of harmful alga Aureococcus anophagefferens revealed through ecogenomics.</title>
        <authorList>
            <person name="Gobler C.J."/>
            <person name="Berry D.L."/>
            <person name="Dyhrman S.T."/>
            <person name="Wilhelm S.W."/>
            <person name="Salamov A."/>
            <person name="Lobanov A.V."/>
            <person name="Zhang Y."/>
            <person name="Collier J.L."/>
            <person name="Wurch L.L."/>
            <person name="Kustka A.B."/>
            <person name="Dill B.D."/>
            <person name="Shah M."/>
            <person name="VerBerkmoes N.C."/>
            <person name="Kuo A."/>
            <person name="Terry A."/>
            <person name="Pangilinan J."/>
            <person name="Lindquist E.A."/>
            <person name="Lucas S."/>
            <person name="Paulsen I.T."/>
            <person name="Hattenrath-Lehmann T.K."/>
            <person name="Talmage S.C."/>
            <person name="Walker E.A."/>
            <person name="Koch F."/>
            <person name="Burson A.M."/>
            <person name="Marcoval M.A."/>
            <person name="Tang Y.Z."/>
            <person name="Lecleir G.R."/>
            <person name="Coyne K.J."/>
            <person name="Berg G.M."/>
            <person name="Bertrand E.M."/>
            <person name="Saito M.A."/>
            <person name="Gladyshev V.N."/>
            <person name="Grigoriev I.V."/>
        </authorList>
    </citation>
    <scope>NUCLEOTIDE SEQUENCE [LARGE SCALE GENOMIC DNA]</scope>
    <source>
        <strain evidence="8">CCMP 1984</strain>
    </source>
</reference>
<evidence type="ECO:0008006" key="9">
    <source>
        <dbReference type="Google" id="ProtNLM"/>
    </source>
</evidence>